<comment type="caution">
    <text evidence="2">The sequence shown here is derived from an EMBL/GenBank/DDBJ whole genome shotgun (WGS) entry which is preliminary data.</text>
</comment>
<dbReference type="RefSeq" id="WP_034362346.1">
    <property type="nucleotide sequence ID" value="NZ_CAJUDB010000008.1"/>
</dbReference>
<reference evidence="2 3" key="1">
    <citation type="journal article" date="2014" name="Genome Announc.">
        <title>Draft genome sequences of eight enterohepatic helicobacter species isolated from both laboratory and wild rodents.</title>
        <authorList>
            <person name="Sheh A."/>
            <person name="Shen Z."/>
            <person name="Fox J.G."/>
        </authorList>
    </citation>
    <scope>NUCLEOTIDE SEQUENCE [LARGE SCALE GENOMIC DNA]</scope>
    <source>
        <strain evidence="2 3">MIT 01-6451</strain>
    </source>
</reference>
<dbReference type="PANTHER" id="PTHR43682:SF1">
    <property type="entry name" value="LACTATE UTILIZATION PROTEIN C"/>
    <property type="match status" value="1"/>
</dbReference>
<accession>A0A4U8TWC0</accession>
<dbReference type="InterPro" id="IPR003741">
    <property type="entry name" value="LUD_dom"/>
</dbReference>
<dbReference type="Proteomes" id="UP000029707">
    <property type="component" value="Unassembled WGS sequence"/>
</dbReference>
<dbReference type="STRING" id="425400.LS65_05925"/>
<dbReference type="AlphaFoldDB" id="A0A4U8TWC0"/>
<dbReference type="PANTHER" id="PTHR43682">
    <property type="entry name" value="LACTATE UTILIZATION PROTEIN C"/>
    <property type="match status" value="1"/>
</dbReference>
<dbReference type="Pfam" id="PF02589">
    <property type="entry name" value="LUD_dom"/>
    <property type="match status" value="1"/>
</dbReference>
<sequence length="219" mass="24053">MSKQAILDNVKASLQANPLATQSSHYVNPMKSTNTDKIQEYITLQNANKAIVIESSPDALIQDIHKALVEAQAHKILYNLNIKDTCNIESLRGLKDTDSMEFIAYEKSVDENRAQLFQIDTSIIHANCGVANLGVIGIASHKNAPRLSSLITRTCIVLLKKSTIVPHFYDGVCALKAQSENGILPTNMIFIAGPSRTADIELQTVFGVHGSLRTYVILY</sequence>
<dbReference type="EMBL" id="JRMQ02000001">
    <property type="protein sequence ID" value="TLE03408.1"/>
    <property type="molecule type" value="Genomic_DNA"/>
</dbReference>
<dbReference type="InterPro" id="IPR024185">
    <property type="entry name" value="FTHF_cligase-like_sf"/>
</dbReference>
<dbReference type="SUPFAM" id="SSF100950">
    <property type="entry name" value="NagB/RpiA/CoA transferase-like"/>
    <property type="match status" value="1"/>
</dbReference>
<evidence type="ECO:0000259" key="1">
    <source>
        <dbReference type="Pfam" id="PF02589"/>
    </source>
</evidence>
<evidence type="ECO:0000313" key="2">
    <source>
        <dbReference type="EMBL" id="TLE03408.1"/>
    </source>
</evidence>
<evidence type="ECO:0000313" key="3">
    <source>
        <dbReference type="Proteomes" id="UP000029707"/>
    </source>
</evidence>
<gene>
    <name evidence="2" type="ORF">LS65_001160</name>
</gene>
<organism evidence="2 3">
    <name type="scientific">Helicobacter japonicus</name>
    <dbReference type="NCBI Taxonomy" id="425400"/>
    <lineage>
        <taxon>Bacteria</taxon>
        <taxon>Pseudomonadati</taxon>
        <taxon>Campylobacterota</taxon>
        <taxon>Epsilonproteobacteria</taxon>
        <taxon>Campylobacterales</taxon>
        <taxon>Helicobacteraceae</taxon>
        <taxon>Helicobacter</taxon>
    </lineage>
</organism>
<name>A0A4U8TWC0_9HELI</name>
<proteinExistence type="predicted"/>
<dbReference type="OrthoDB" id="9794187at2"/>
<feature type="domain" description="LUD" evidence="1">
    <location>
        <begin position="39"/>
        <end position="218"/>
    </location>
</feature>
<dbReference type="GeneID" id="82321162"/>
<dbReference type="InterPro" id="IPR037171">
    <property type="entry name" value="NagB/RpiA_transferase-like"/>
</dbReference>
<keyword evidence="3" id="KW-1185">Reference proteome</keyword>
<protein>
    <submittedName>
        <fullName evidence="2">Lactate utilization protein C</fullName>
    </submittedName>
</protein>
<dbReference type="Gene3D" id="3.40.50.10420">
    <property type="entry name" value="NagB/RpiA/CoA transferase-like"/>
    <property type="match status" value="1"/>
</dbReference>